<name>A0ABN2G8W8_9MICO</name>
<keyword evidence="4" id="KW-1185">Reference proteome</keyword>
<reference evidence="3 4" key="1">
    <citation type="journal article" date="2019" name="Int. J. Syst. Evol. Microbiol.">
        <title>The Global Catalogue of Microorganisms (GCM) 10K type strain sequencing project: providing services to taxonomists for standard genome sequencing and annotation.</title>
        <authorList>
            <consortium name="The Broad Institute Genomics Platform"/>
            <consortium name="The Broad Institute Genome Sequencing Center for Infectious Disease"/>
            <person name="Wu L."/>
            <person name="Ma J."/>
        </authorList>
    </citation>
    <scope>NUCLEOTIDE SEQUENCE [LARGE SCALE GENOMIC DNA]</scope>
    <source>
        <strain evidence="3 4">JCM 15575</strain>
    </source>
</reference>
<keyword evidence="2" id="KW-0732">Signal</keyword>
<dbReference type="Pfam" id="PF04314">
    <property type="entry name" value="PCuAC"/>
    <property type="match status" value="1"/>
</dbReference>
<dbReference type="Proteomes" id="UP001500596">
    <property type="component" value="Unassembled WGS sequence"/>
</dbReference>
<evidence type="ECO:0000313" key="3">
    <source>
        <dbReference type="EMBL" id="GAA1667198.1"/>
    </source>
</evidence>
<dbReference type="InterPro" id="IPR007410">
    <property type="entry name" value="LpqE-like"/>
</dbReference>
<evidence type="ECO:0000256" key="2">
    <source>
        <dbReference type="SAM" id="SignalP"/>
    </source>
</evidence>
<dbReference type="Gene3D" id="2.60.40.1890">
    <property type="entry name" value="PCu(A)C copper chaperone"/>
    <property type="match status" value="1"/>
</dbReference>
<comment type="caution">
    <text evidence="3">The sequence shown here is derived from an EMBL/GenBank/DDBJ whole genome shotgun (WGS) entry which is preliminary data.</text>
</comment>
<dbReference type="PROSITE" id="PS51257">
    <property type="entry name" value="PROKAR_LIPOPROTEIN"/>
    <property type="match status" value="1"/>
</dbReference>
<dbReference type="EMBL" id="BAAAPK010000001">
    <property type="protein sequence ID" value="GAA1667198.1"/>
    <property type="molecule type" value="Genomic_DNA"/>
</dbReference>
<evidence type="ECO:0000256" key="1">
    <source>
        <dbReference type="SAM" id="MobiDB-lite"/>
    </source>
</evidence>
<feature type="region of interest" description="Disordered" evidence="1">
    <location>
        <begin position="157"/>
        <end position="177"/>
    </location>
</feature>
<dbReference type="InterPro" id="IPR058248">
    <property type="entry name" value="Lxx211020-like"/>
</dbReference>
<proteinExistence type="predicted"/>
<sequence>MNTLHTRTPLAALAATAALLLALTGCAGTATAEPSATTAPEADSITVEDAWVKTAEEGMSAAFGTIENTGDTDVVIVGASTAASPMIELHETVEDDSGAMVMRQKEGGFVIPAGDHLHLEPGGNHIMLMGLADPIVAGDEVTFTLEFEDGSTLEFTAPGKDYEGANETYEGDMDMDR</sequence>
<dbReference type="InterPro" id="IPR036182">
    <property type="entry name" value="PCuAC_sf"/>
</dbReference>
<protein>
    <recommendedName>
        <fullName evidence="5">Copper chaperone PCu(A)C</fullName>
    </recommendedName>
</protein>
<organism evidence="3 4">
    <name type="scientific">Microbacterium lacus</name>
    <dbReference type="NCBI Taxonomy" id="415217"/>
    <lineage>
        <taxon>Bacteria</taxon>
        <taxon>Bacillati</taxon>
        <taxon>Actinomycetota</taxon>
        <taxon>Actinomycetes</taxon>
        <taxon>Micrococcales</taxon>
        <taxon>Microbacteriaceae</taxon>
        <taxon>Microbacterium</taxon>
    </lineage>
</organism>
<evidence type="ECO:0000313" key="4">
    <source>
        <dbReference type="Proteomes" id="UP001500596"/>
    </source>
</evidence>
<feature type="signal peptide" evidence="2">
    <location>
        <begin position="1"/>
        <end position="32"/>
    </location>
</feature>
<dbReference type="RefSeq" id="WP_344052077.1">
    <property type="nucleotide sequence ID" value="NZ_BAAAPK010000001.1"/>
</dbReference>
<dbReference type="SUPFAM" id="SSF110087">
    <property type="entry name" value="DR1885-like metal-binding protein"/>
    <property type="match status" value="1"/>
</dbReference>
<dbReference type="PANTHER" id="PTHR36302:SF1">
    <property type="entry name" value="COPPER CHAPERONE PCU(A)C"/>
    <property type="match status" value="1"/>
</dbReference>
<evidence type="ECO:0008006" key="5">
    <source>
        <dbReference type="Google" id="ProtNLM"/>
    </source>
</evidence>
<feature type="chain" id="PRO_5047513365" description="Copper chaperone PCu(A)C" evidence="2">
    <location>
        <begin position="33"/>
        <end position="177"/>
    </location>
</feature>
<gene>
    <name evidence="3" type="ORF">GCM10009807_09220</name>
</gene>
<accession>A0ABN2G8W8</accession>
<dbReference type="PANTHER" id="PTHR36302">
    <property type="entry name" value="BLR7088 PROTEIN"/>
    <property type="match status" value="1"/>
</dbReference>